<protein>
    <recommendedName>
        <fullName evidence="3">Flavodoxin-like fold domain-containing protein</fullName>
    </recommendedName>
</protein>
<evidence type="ECO:0000313" key="4">
    <source>
        <dbReference type="EMBL" id="OYQ34035.1"/>
    </source>
</evidence>
<dbReference type="OrthoDB" id="9798454at2"/>
<accession>A0A255YZF0</accession>
<dbReference type="InterPro" id="IPR051545">
    <property type="entry name" value="NAD(P)H_dehydrogenase_qn"/>
</dbReference>
<keyword evidence="5" id="KW-1185">Reference proteome</keyword>
<dbReference type="EMBL" id="NOXT01000071">
    <property type="protein sequence ID" value="OYQ34035.1"/>
    <property type="molecule type" value="Genomic_DNA"/>
</dbReference>
<name>A0A255YZF0_9SPHN</name>
<dbReference type="InterPro" id="IPR003680">
    <property type="entry name" value="Flavodoxin_fold"/>
</dbReference>
<reference evidence="4 5" key="1">
    <citation type="submission" date="2017-07" db="EMBL/GenBank/DDBJ databases">
        <title>Sandarakinorhabdus cyanobacteriorum sp. nov., a novel bacterium isolated from cyanobacterial aggregates in a eutrophic lake.</title>
        <authorList>
            <person name="Cai H."/>
        </authorList>
    </citation>
    <scope>NUCLEOTIDE SEQUENCE [LARGE SCALE GENOMIC DNA]</scope>
    <source>
        <strain evidence="4 5">TH057</strain>
    </source>
</reference>
<dbReference type="GO" id="GO:0005829">
    <property type="term" value="C:cytosol"/>
    <property type="evidence" value="ECO:0007669"/>
    <property type="project" value="TreeGrafter"/>
</dbReference>
<feature type="domain" description="Flavodoxin-like fold" evidence="3">
    <location>
        <begin position="7"/>
        <end position="186"/>
    </location>
</feature>
<evidence type="ECO:0000256" key="2">
    <source>
        <dbReference type="ARBA" id="ARBA00023002"/>
    </source>
</evidence>
<gene>
    <name evidence="4" type="ORF">CHU93_02480</name>
</gene>
<dbReference type="GO" id="GO:0003955">
    <property type="term" value="F:NAD(P)H dehydrogenase (quinone) activity"/>
    <property type="evidence" value="ECO:0007669"/>
    <property type="project" value="TreeGrafter"/>
</dbReference>
<keyword evidence="2" id="KW-0560">Oxidoreductase</keyword>
<comment type="caution">
    <text evidence="4">The sequence shown here is derived from an EMBL/GenBank/DDBJ whole genome shotgun (WGS) entry which is preliminary data.</text>
</comment>
<dbReference type="SUPFAM" id="SSF52218">
    <property type="entry name" value="Flavoproteins"/>
    <property type="match status" value="1"/>
</dbReference>
<evidence type="ECO:0000256" key="1">
    <source>
        <dbReference type="ARBA" id="ARBA00006252"/>
    </source>
</evidence>
<evidence type="ECO:0000259" key="3">
    <source>
        <dbReference type="Pfam" id="PF02525"/>
    </source>
</evidence>
<comment type="similarity">
    <text evidence="1">Belongs to the NAD(P)H dehydrogenase (quinone) family.</text>
</comment>
<dbReference type="RefSeq" id="WP_094472611.1">
    <property type="nucleotide sequence ID" value="NZ_NOXT01000071.1"/>
</dbReference>
<dbReference type="Proteomes" id="UP000216991">
    <property type="component" value="Unassembled WGS sequence"/>
</dbReference>
<dbReference type="AlphaFoldDB" id="A0A255YZF0"/>
<dbReference type="Pfam" id="PF02525">
    <property type="entry name" value="Flavodoxin_2"/>
    <property type="match status" value="1"/>
</dbReference>
<proteinExistence type="inferred from homology"/>
<sequence>MAASSTRVLVLDGHPDGASLCSALAGAAAETAQARGAEVRLVRLSAMDFDPNLAHGYQRRMEHEPDLQALLADIRWCDTFILVHPLWWGAAPAKLKGVFDRLFLPGIAFAYEGDGHFPKKLFEGRTARVLITADTPPWYLWLGYRNGWLNVLRRQILDFVGLKVTHMKVVGTIRDATPARIEQFFAVARKLAG</sequence>
<evidence type="ECO:0000313" key="5">
    <source>
        <dbReference type="Proteomes" id="UP000216991"/>
    </source>
</evidence>
<organism evidence="4 5">
    <name type="scientific">Sandarakinorhabdus cyanobacteriorum</name>
    <dbReference type="NCBI Taxonomy" id="1981098"/>
    <lineage>
        <taxon>Bacteria</taxon>
        <taxon>Pseudomonadati</taxon>
        <taxon>Pseudomonadota</taxon>
        <taxon>Alphaproteobacteria</taxon>
        <taxon>Sphingomonadales</taxon>
        <taxon>Sphingosinicellaceae</taxon>
        <taxon>Sandarakinorhabdus</taxon>
    </lineage>
</organism>
<dbReference type="Gene3D" id="3.40.50.360">
    <property type="match status" value="1"/>
</dbReference>
<dbReference type="InterPro" id="IPR029039">
    <property type="entry name" value="Flavoprotein-like_sf"/>
</dbReference>
<dbReference type="PANTHER" id="PTHR10204">
    <property type="entry name" value="NAD P H OXIDOREDUCTASE-RELATED"/>
    <property type="match status" value="1"/>
</dbReference>
<dbReference type="PANTHER" id="PTHR10204:SF34">
    <property type="entry name" value="NAD(P)H DEHYDROGENASE [QUINONE] 1 ISOFORM 1"/>
    <property type="match status" value="1"/>
</dbReference>